<keyword evidence="5" id="KW-0694">RNA-binding</keyword>
<dbReference type="InterPro" id="IPR020930">
    <property type="entry name" value="Ribosomal_uL5_bac-type"/>
</dbReference>
<accession>A0A2H0QWC9</accession>
<dbReference type="Gene3D" id="3.30.1440.10">
    <property type="match status" value="1"/>
</dbReference>
<dbReference type="GO" id="GO:0003735">
    <property type="term" value="F:structural constituent of ribosome"/>
    <property type="evidence" value="ECO:0007669"/>
    <property type="project" value="InterPro"/>
</dbReference>
<comment type="subunit">
    <text evidence="5">Part of the 50S ribosomal subunit; part of the 5S rRNA/L5/L18/L25 subcomplex. Contacts the 5S rRNA and the P site tRNA. Forms a bridge to the 30S subunit in the 70S ribosome.</text>
</comment>
<protein>
    <recommendedName>
        <fullName evidence="4 5">Large ribosomal subunit protein uL5</fullName>
    </recommendedName>
</protein>
<comment type="caution">
    <text evidence="9">The sequence shown here is derived from an EMBL/GenBank/DDBJ whole genome shotgun (WGS) entry which is preliminary data.</text>
</comment>
<evidence type="ECO:0000313" key="9">
    <source>
        <dbReference type="EMBL" id="PIR38582.1"/>
    </source>
</evidence>
<evidence type="ECO:0000259" key="7">
    <source>
        <dbReference type="Pfam" id="PF00281"/>
    </source>
</evidence>
<dbReference type="PANTHER" id="PTHR11994">
    <property type="entry name" value="60S RIBOSOMAL PROTEIN L11-RELATED"/>
    <property type="match status" value="1"/>
</dbReference>
<comment type="function">
    <text evidence="5">This is 1 of the proteins that bind and probably mediate the attachment of the 5S RNA into the large ribosomal subunit, where it forms part of the central protuberance. In the 70S ribosome it contacts protein S13 of the 30S subunit (bridge B1b), connecting the 2 subunits; this bridge is implicated in subunit movement. Contacts the P site tRNA; the 5S rRNA and some of its associated proteins might help stabilize positioning of ribosome-bound tRNAs.</text>
</comment>
<dbReference type="InterPro" id="IPR031309">
    <property type="entry name" value="Ribosomal_uL5_C"/>
</dbReference>
<evidence type="ECO:0000256" key="3">
    <source>
        <dbReference type="ARBA" id="ARBA00023274"/>
    </source>
</evidence>
<proteinExistence type="inferred from homology"/>
<dbReference type="Proteomes" id="UP000231333">
    <property type="component" value="Unassembled WGS sequence"/>
</dbReference>
<dbReference type="InterPro" id="IPR022803">
    <property type="entry name" value="Ribosomal_uL5_dom_sf"/>
</dbReference>
<dbReference type="FunFam" id="3.30.1440.10:FF:000001">
    <property type="entry name" value="50S ribosomal protein L5"/>
    <property type="match status" value="1"/>
</dbReference>
<dbReference type="HAMAP" id="MF_01333_B">
    <property type="entry name" value="Ribosomal_uL5_B"/>
    <property type="match status" value="1"/>
</dbReference>
<dbReference type="Pfam" id="PF00281">
    <property type="entry name" value="Ribosomal_L5"/>
    <property type="match status" value="1"/>
</dbReference>
<feature type="domain" description="Large ribosomal subunit protein uL5 N-terminal" evidence="7">
    <location>
        <begin position="23"/>
        <end position="78"/>
    </location>
</feature>
<reference evidence="9 10" key="1">
    <citation type="submission" date="2017-09" db="EMBL/GenBank/DDBJ databases">
        <title>Depth-based differentiation of microbial function through sediment-hosted aquifers and enrichment of novel symbionts in the deep terrestrial subsurface.</title>
        <authorList>
            <person name="Probst A.J."/>
            <person name="Ladd B."/>
            <person name="Jarett J.K."/>
            <person name="Geller-Mcgrath D.E."/>
            <person name="Sieber C.M."/>
            <person name="Emerson J.B."/>
            <person name="Anantharaman K."/>
            <person name="Thomas B.C."/>
            <person name="Malmstrom R."/>
            <person name="Stieglmeier M."/>
            <person name="Klingl A."/>
            <person name="Woyke T."/>
            <person name="Ryan C.M."/>
            <person name="Banfield J.F."/>
        </authorList>
    </citation>
    <scope>NUCLEOTIDE SEQUENCE [LARGE SCALE GENOMIC DNA]</scope>
    <source>
        <strain evidence="9">CG10_big_fil_rev_8_21_14_0_10_42_12</strain>
    </source>
</reference>
<sequence>MEMLKDKMTKTFEALKGTFGYVNVMQSPKIEKVVISVGTGSMKDPKKVELAADRLARITGQKPASRSAKQSIASFKLREGDQVGYQVTLRGARMYDFLDRLINIALPRTKDFQGIKISGIDEMGNYTLGIKEHTIFFETSDEDIRDVFGMSITVVTTAKTREEAKAFLEHLGFPFKK</sequence>
<dbReference type="GO" id="GO:0005840">
    <property type="term" value="C:ribosome"/>
    <property type="evidence" value="ECO:0007669"/>
    <property type="project" value="UniProtKB-KW"/>
</dbReference>
<evidence type="ECO:0000256" key="5">
    <source>
        <dbReference type="HAMAP-Rule" id="MF_01333"/>
    </source>
</evidence>
<evidence type="ECO:0000256" key="4">
    <source>
        <dbReference type="ARBA" id="ARBA00035245"/>
    </source>
</evidence>
<dbReference type="PIRSF" id="PIRSF002161">
    <property type="entry name" value="Ribosomal_L5"/>
    <property type="match status" value="1"/>
</dbReference>
<keyword evidence="3 5" id="KW-0687">Ribonucleoprotein</keyword>
<dbReference type="AlphaFoldDB" id="A0A2H0QWC9"/>
<name>A0A2H0QWC9_9BACT</name>
<organism evidence="9 10">
    <name type="scientific">Candidatus Zambryskibacteria bacterium CG10_big_fil_rev_8_21_14_0_10_42_12</name>
    <dbReference type="NCBI Taxonomy" id="1975115"/>
    <lineage>
        <taxon>Bacteria</taxon>
        <taxon>Candidatus Zambryskiibacteriota</taxon>
    </lineage>
</organism>
<dbReference type="InterPro" id="IPR002132">
    <property type="entry name" value="Ribosomal_uL5"/>
</dbReference>
<keyword evidence="5" id="KW-0820">tRNA-binding</keyword>
<dbReference type="GO" id="GO:0006412">
    <property type="term" value="P:translation"/>
    <property type="evidence" value="ECO:0007669"/>
    <property type="project" value="UniProtKB-UniRule"/>
</dbReference>
<evidence type="ECO:0000256" key="1">
    <source>
        <dbReference type="ARBA" id="ARBA00008553"/>
    </source>
</evidence>
<dbReference type="EMBL" id="PCXL01000009">
    <property type="protein sequence ID" value="PIR38582.1"/>
    <property type="molecule type" value="Genomic_DNA"/>
</dbReference>
<evidence type="ECO:0000313" key="10">
    <source>
        <dbReference type="Proteomes" id="UP000231333"/>
    </source>
</evidence>
<dbReference type="InterPro" id="IPR031310">
    <property type="entry name" value="Ribosomal_uL5_N"/>
</dbReference>
<evidence type="ECO:0000256" key="6">
    <source>
        <dbReference type="RuleBase" id="RU003930"/>
    </source>
</evidence>
<dbReference type="GO" id="GO:0000049">
    <property type="term" value="F:tRNA binding"/>
    <property type="evidence" value="ECO:0007669"/>
    <property type="project" value="UniProtKB-UniRule"/>
</dbReference>
<dbReference type="GO" id="GO:0019843">
    <property type="term" value="F:rRNA binding"/>
    <property type="evidence" value="ECO:0007669"/>
    <property type="project" value="UniProtKB-UniRule"/>
</dbReference>
<dbReference type="Pfam" id="PF00673">
    <property type="entry name" value="Ribosomal_L5_C"/>
    <property type="match status" value="1"/>
</dbReference>
<comment type="similarity">
    <text evidence="1 5 6">Belongs to the universal ribosomal protein uL5 family.</text>
</comment>
<gene>
    <name evidence="5" type="primary">rplE</name>
    <name evidence="9" type="ORF">COV34_00700</name>
</gene>
<evidence type="ECO:0000256" key="2">
    <source>
        <dbReference type="ARBA" id="ARBA00022980"/>
    </source>
</evidence>
<dbReference type="NCBIfam" id="NF000585">
    <property type="entry name" value="PRK00010.1"/>
    <property type="match status" value="1"/>
</dbReference>
<evidence type="ECO:0000259" key="8">
    <source>
        <dbReference type="Pfam" id="PF00673"/>
    </source>
</evidence>
<dbReference type="SUPFAM" id="SSF55282">
    <property type="entry name" value="RL5-like"/>
    <property type="match status" value="1"/>
</dbReference>
<dbReference type="GO" id="GO:1990904">
    <property type="term" value="C:ribonucleoprotein complex"/>
    <property type="evidence" value="ECO:0007669"/>
    <property type="project" value="UniProtKB-KW"/>
</dbReference>
<keyword evidence="5" id="KW-0699">rRNA-binding</keyword>
<feature type="domain" description="Large ribosomal subunit protein uL5 C-terminal" evidence="8">
    <location>
        <begin position="82"/>
        <end position="175"/>
    </location>
</feature>
<keyword evidence="2 5" id="KW-0689">Ribosomal protein</keyword>